<dbReference type="Proteomes" id="UP000251889">
    <property type="component" value="Unassembled WGS sequence"/>
</dbReference>
<dbReference type="PANTHER" id="PTHR44591:SF14">
    <property type="entry name" value="PROTEIN PILG"/>
    <property type="match status" value="1"/>
</dbReference>
<feature type="domain" description="Response regulatory" evidence="4">
    <location>
        <begin position="18"/>
        <end position="133"/>
    </location>
</feature>
<comment type="caution">
    <text evidence="5">The sequence shown here is derived from an EMBL/GenBank/DDBJ whole genome shotgun (WGS) entry which is preliminary data.</text>
</comment>
<reference evidence="5 6" key="1">
    <citation type="submission" date="2018-06" db="EMBL/GenBank/DDBJ databases">
        <title>Chryseolinea flavus sp. nov., a member of the phylum Bacteroidetes isolated from soil.</title>
        <authorList>
            <person name="Li Y."/>
            <person name="Wang J."/>
        </authorList>
    </citation>
    <scope>NUCLEOTIDE SEQUENCE [LARGE SCALE GENOMIC DNA]</scope>
    <source>
        <strain evidence="5 6">SDU1-6</strain>
    </source>
</reference>
<dbReference type="InterPro" id="IPR011006">
    <property type="entry name" value="CheY-like_superfamily"/>
</dbReference>
<name>A0A364XVV2_9BACT</name>
<dbReference type="AlphaFoldDB" id="A0A364XVV2"/>
<keyword evidence="6" id="KW-1185">Reference proteome</keyword>
<dbReference type="PROSITE" id="PS50110">
    <property type="entry name" value="RESPONSE_REGULATORY"/>
    <property type="match status" value="1"/>
</dbReference>
<evidence type="ECO:0000256" key="1">
    <source>
        <dbReference type="ARBA" id="ARBA00022553"/>
    </source>
</evidence>
<protein>
    <submittedName>
        <fullName evidence="5">Response regulator</fullName>
    </submittedName>
</protein>
<dbReference type="GO" id="GO:0000160">
    <property type="term" value="P:phosphorelay signal transduction system"/>
    <property type="evidence" value="ECO:0007669"/>
    <property type="project" value="UniProtKB-KW"/>
</dbReference>
<evidence type="ECO:0000259" key="4">
    <source>
        <dbReference type="PROSITE" id="PS50110"/>
    </source>
</evidence>
<keyword evidence="2" id="KW-0902">Two-component regulatory system</keyword>
<evidence type="ECO:0000256" key="2">
    <source>
        <dbReference type="ARBA" id="ARBA00023012"/>
    </source>
</evidence>
<dbReference type="CDD" id="cd17546">
    <property type="entry name" value="REC_hyHK_CKI1_RcsC-like"/>
    <property type="match status" value="1"/>
</dbReference>
<evidence type="ECO:0000313" key="6">
    <source>
        <dbReference type="Proteomes" id="UP000251889"/>
    </source>
</evidence>
<keyword evidence="1 3" id="KW-0597">Phosphoprotein</keyword>
<dbReference type="SUPFAM" id="SSF52172">
    <property type="entry name" value="CheY-like"/>
    <property type="match status" value="1"/>
</dbReference>
<proteinExistence type="predicted"/>
<dbReference type="PANTHER" id="PTHR44591">
    <property type="entry name" value="STRESS RESPONSE REGULATOR PROTEIN 1"/>
    <property type="match status" value="1"/>
</dbReference>
<sequence>MAAIFNLADIPLNPAPMKALVCDDDIACLRIIQKKLESENLIVFTAKDGEEGLRKLKEFDFDIVITDIHMPFHSGDELVSFIREKQKKATPIIMLSADGEEEIIALAFQQGVDAFIKKPVKPDDLIRTVRKVAKK</sequence>
<evidence type="ECO:0000313" key="5">
    <source>
        <dbReference type="EMBL" id="RAV98464.1"/>
    </source>
</evidence>
<evidence type="ECO:0000256" key="3">
    <source>
        <dbReference type="PROSITE-ProRule" id="PRU00169"/>
    </source>
</evidence>
<dbReference type="Gene3D" id="3.40.50.2300">
    <property type="match status" value="1"/>
</dbReference>
<dbReference type="InterPro" id="IPR001789">
    <property type="entry name" value="Sig_transdc_resp-reg_receiver"/>
</dbReference>
<dbReference type="InterPro" id="IPR050595">
    <property type="entry name" value="Bact_response_regulator"/>
</dbReference>
<dbReference type="EMBL" id="QMFY01000017">
    <property type="protein sequence ID" value="RAV98464.1"/>
    <property type="molecule type" value="Genomic_DNA"/>
</dbReference>
<dbReference type="SMART" id="SM00448">
    <property type="entry name" value="REC"/>
    <property type="match status" value="1"/>
</dbReference>
<feature type="modified residue" description="4-aspartylphosphate" evidence="3">
    <location>
        <position position="67"/>
    </location>
</feature>
<gene>
    <name evidence="5" type="ORF">DQQ10_23350</name>
</gene>
<dbReference type="Pfam" id="PF00072">
    <property type="entry name" value="Response_reg"/>
    <property type="match status" value="1"/>
</dbReference>
<accession>A0A364XVV2</accession>
<organism evidence="5 6">
    <name type="scientific">Pseudochryseolinea flava</name>
    <dbReference type="NCBI Taxonomy" id="2059302"/>
    <lineage>
        <taxon>Bacteria</taxon>
        <taxon>Pseudomonadati</taxon>
        <taxon>Bacteroidota</taxon>
        <taxon>Cytophagia</taxon>
        <taxon>Cytophagales</taxon>
        <taxon>Fulvivirgaceae</taxon>
        <taxon>Pseudochryseolinea</taxon>
    </lineage>
</organism>